<dbReference type="InterPro" id="IPR036165">
    <property type="entry name" value="YefM-like_sf"/>
</dbReference>
<comment type="caution">
    <text evidence="2">The sequence shown here is derived from an EMBL/GenBank/DDBJ whole genome shotgun (WGS) entry which is preliminary data.</text>
</comment>
<protein>
    <submittedName>
        <fullName evidence="2">Prevent-host-death family protein</fullName>
    </submittedName>
</protein>
<keyword evidence="3" id="KW-1185">Reference proteome</keyword>
<sequence length="96" mass="10349">MNVYFLPTLVTMTDVVPIATLRQNPAPALKAVSEGQSLVVTSHNRPIADLVPHRRRHGVSPAALAEALLRTRVDAGWGAELADGRAEDTDDPWAGR</sequence>
<proteinExistence type="inferred from homology"/>
<dbReference type="EMBL" id="JAMTCJ010000001">
    <property type="protein sequence ID" value="MCP2174799.1"/>
    <property type="molecule type" value="Genomic_DNA"/>
</dbReference>
<evidence type="ECO:0000313" key="2">
    <source>
        <dbReference type="EMBL" id="MCP2174799.1"/>
    </source>
</evidence>
<comment type="similarity">
    <text evidence="1">Belongs to the phD/YefM antitoxin family.</text>
</comment>
<reference evidence="2 3" key="1">
    <citation type="submission" date="2022-06" db="EMBL/GenBank/DDBJ databases">
        <title>Genomic Encyclopedia of Archaeal and Bacterial Type Strains, Phase II (KMG-II): from individual species to whole genera.</title>
        <authorList>
            <person name="Goeker M."/>
        </authorList>
    </citation>
    <scope>NUCLEOTIDE SEQUENCE [LARGE SCALE GENOMIC DNA]</scope>
    <source>
        <strain evidence="2 3">DSM 44693</strain>
    </source>
</reference>
<dbReference type="Proteomes" id="UP001206895">
    <property type="component" value="Unassembled WGS sequence"/>
</dbReference>
<accession>A0ABT1H9A7</accession>
<evidence type="ECO:0000313" key="3">
    <source>
        <dbReference type="Proteomes" id="UP001206895"/>
    </source>
</evidence>
<dbReference type="NCBIfam" id="TIGR01552">
    <property type="entry name" value="phd_fam"/>
    <property type="match status" value="1"/>
</dbReference>
<organism evidence="2 3">
    <name type="scientific">Williamsia maris</name>
    <dbReference type="NCBI Taxonomy" id="72806"/>
    <lineage>
        <taxon>Bacteria</taxon>
        <taxon>Bacillati</taxon>
        <taxon>Actinomycetota</taxon>
        <taxon>Actinomycetes</taxon>
        <taxon>Mycobacteriales</taxon>
        <taxon>Nocardiaceae</taxon>
        <taxon>Williamsia</taxon>
    </lineage>
</organism>
<dbReference type="SUPFAM" id="SSF143120">
    <property type="entry name" value="YefM-like"/>
    <property type="match status" value="1"/>
</dbReference>
<gene>
    <name evidence="2" type="ORF">LX13_000606</name>
</gene>
<name>A0ABT1H9A7_9NOCA</name>
<evidence type="ECO:0000256" key="1">
    <source>
        <dbReference type="ARBA" id="ARBA00009981"/>
    </source>
</evidence>